<gene>
    <name evidence="2" type="ORF">MBM_07863</name>
</gene>
<dbReference type="OrthoDB" id="2985014at2759"/>
<dbReference type="AlphaFoldDB" id="K1WMX4"/>
<dbReference type="InParanoid" id="K1WMX4"/>
<dbReference type="CDD" id="cd14688">
    <property type="entry name" value="bZIP_YAP"/>
    <property type="match status" value="1"/>
</dbReference>
<evidence type="ECO:0000313" key="2">
    <source>
        <dbReference type="EMBL" id="EKD13662.1"/>
    </source>
</evidence>
<dbReference type="KEGG" id="mbe:MBM_07863"/>
<evidence type="ECO:0000313" key="3">
    <source>
        <dbReference type="Proteomes" id="UP000006753"/>
    </source>
</evidence>
<dbReference type="Pfam" id="PF11905">
    <property type="entry name" value="DUF3425"/>
    <property type="match status" value="1"/>
</dbReference>
<organism evidence="2 3">
    <name type="scientific">Marssonina brunnea f. sp. multigermtubi (strain MB_m1)</name>
    <name type="common">Marssonina leaf spot fungus</name>
    <dbReference type="NCBI Taxonomy" id="1072389"/>
    <lineage>
        <taxon>Eukaryota</taxon>
        <taxon>Fungi</taxon>
        <taxon>Dikarya</taxon>
        <taxon>Ascomycota</taxon>
        <taxon>Pezizomycotina</taxon>
        <taxon>Leotiomycetes</taxon>
        <taxon>Helotiales</taxon>
        <taxon>Drepanopezizaceae</taxon>
        <taxon>Drepanopeziza</taxon>
    </lineage>
</organism>
<dbReference type="eggNOG" id="ENOG502RZFH">
    <property type="taxonomic scope" value="Eukaryota"/>
</dbReference>
<evidence type="ECO:0000256" key="1">
    <source>
        <dbReference type="SAM" id="MobiDB-lite"/>
    </source>
</evidence>
<dbReference type="Gene3D" id="1.20.5.170">
    <property type="match status" value="1"/>
</dbReference>
<protein>
    <recommendedName>
        <fullName evidence="4">BZIP transcription factor</fullName>
    </recommendedName>
</protein>
<dbReference type="HOGENOM" id="CLU_020925_1_1_1"/>
<feature type="compositionally biased region" description="Basic and acidic residues" evidence="1">
    <location>
        <begin position="9"/>
        <end position="27"/>
    </location>
</feature>
<reference evidence="2 3" key="1">
    <citation type="journal article" date="2012" name="BMC Genomics">
        <title>Sequencing the genome of Marssonina brunnea reveals fungus-poplar co-evolution.</title>
        <authorList>
            <person name="Zhu S."/>
            <person name="Cao Y.-Z."/>
            <person name="Jiang C."/>
            <person name="Tan B.-Y."/>
            <person name="Wang Z."/>
            <person name="Feng S."/>
            <person name="Zhang L."/>
            <person name="Su X.-H."/>
            <person name="Brejova B."/>
            <person name="Vinar T."/>
            <person name="Xu M."/>
            <person name="Wang M.-X."/>
            <person name="Zhang S.-G."/>
            <person name="Huang M.-R."/>
            <person name="Wu R."/>
            <person name="Zhou Y."/>
        </authorList>
    </citation>
    <scope>NUCLEOTIDE SEQUENCE [LARGE SCALE GENOMIC DNA]</scope>
    <source>
        <strain evidence="2 3">MB_m1</strain>
    </source>
</reference>
<dbReference type="InterPro" id="IPR021833">
    <property type="entry name" value="DUF3425"/>
</dbReference>
<sequence>MADGQSEYPDPKEVAESRDAANEEPAPKRRAPRAGSRSVSLLTPEKLSRKRANDRESQRLIRQRTKAHIEELEERIRQLSEHEDTKELEQIKRRNADLEEELKQLQELLGRSDASGASSPEPNPLSPRFGLESLDNQTHPLAYSSSMSPQIGSASGPGGLFWSFPTSSAGDLPLSFAPGQLGLHSGFSKPRRMNPETFISEPDFQNITNAPVIASPIRGGGPISRPQVGRSRSYLDGQRDLPASKPLGIAMTGLTIGVGPPPLTGHPTSIIGNPPIITGMLNSNAPAMPSLNDHLLTTNLQNAETDSQVSAPQNRPTYELAPSTFTPVLPWRFNLVFTPPKGPLERILLSLLQRQRALVIESTPGSSPIGPYYPDLKAFTSLEMSSKTHPVASVIAQLFLRVRFRSLAEKVAAAFLVYHFCQWQILPDVNTYSSMPERFRPRPSQMSTAHPIWTTLLAWGRMRDVVISNQEKYATAEFMELYNASVNVNWPYGEENILMFVGEEVMATEAFIQHIETEANFSLDEPFQQRYPELRNACRFTELESSPQMSGMNAMADNAHDH</sequence>
<feature type="region of interest" description="Disordered" evidence="1">
    <location>
        <begin position="1"/>
        <end position="62"/>
    </location>
</feature>
<dbReference type="EMBL" id="JH921448">
    <property type="protein sequence ID" value="EKD13662.1"/>
    <property type="molecule type" value="Genomic_DNA"/>
</dbReference>
<dbReference type="PANTHER" id="PTHR37012">
    <property type="entry name" value="B-ZIP TRANSCRIPTION FACTOR (EUROFUNG)-RELATED"/>
    <property type="match status" value="1"/>
</dbReference>
<dbReference type="PANTHER" id="PTHR37012:SF2">
    <property type="entry name" value="BZIP DOMAIN-CONTAINING PROTEIN-RELATED"/>
    <property type="match status" value="1"/>
</dbReference>
<keyword evidence="3" id="KW-1185">Reference proteome</keyword>
<proteinExistence type="predicted"/>
<feature type="region of interest" description="Disordered" evidence="1">
    <location>
        <begin position="111"/>
        <end position="133"/>
    </location>
</feature>
<dbReference type="GeneID" id="18763798"/>
<accession>K1WMX4</accession>
<dbReference type="Proteomes" id="UP000006753">
    <property type="component" value="Unassembled WGS sequence"/>
</dbReference>
<evidence type="ECO:0008006" key="4">
    <source>
        <dbReference type="Google" id="ProtNLM"/>
    </source>
</evidence>
<name>K1WMX4_MARBU</name>